<feature type="region of interest" description="Disordered" evidence="1">
    <location>
        <begin position="139"/>
        <end position="159"/>
    </location>
</feature>
<dbReference type="AlphaFoldDB" id="A0AAE1BC54"/>
<protein>
    <submittedName>
        <fullName evidence="2">Uncharacterized protein</fullName>
    </submittedName>
</protein>
<reference evidence="2" key="1">
    <citation type="journal article" date="2023" name="G3 (Bethesda)">
        <title>A reference genome for the long-term kleptoplast-retaining sea slug Elysia crispata morphotype clarki.</title>
        <authorList>
            <person name="Eastman K.E."/>
            <person name="Pendleton A.L."/>
            <person name="Shaikh M.A."/>
            <person name="Suttiyut T."/>
            <person name="Ogas R."/>
            <person name="Tomko P."/>
            <person name="Gavelis G."/>
            <person name="Widhalm J.R."/>
            <person name="Wisecaver J.H."/>
        </authorList>
    </citation>
    <scope>NUCLEOTIDE SEQUENCE</scope>
    <source>
        <strain evidence="2">ECLA1</strain>
    </source>
</reference>
<keyword evidence="3" id="KW-1185">Reference proteome</keyword>
<proteinExistence type="predicted"/>
<sequence>MNNQDYYLPWIYHQNPVHRGSTTRPTQTTICRESHNEQPGLLFTMDLPPESRSSWIYHQTNPDYDLSWIPSRLTQTTIYRESHNEQPGLLFTRDLPPDSRSSWIYHQTNPDLLASGRLAPADNSSRPVLASTEWSSARIDTRGPGKHSHGYVELSRTSN</sequence>
<comment type="caution">
    <text evidence="2">The sequence shown here is derived from an EMBL/GenBank/DDBJ whole genome shotgun (WGS) entry which is preliminary data.</text>
</comment>
<dbReference type="EMBL" id="JAWDGP010000113">
    <property type="protein sequence ID" value="KAK3803574.1"/>
    <property type="molecule type" value="Genomic_DNA"/>
</dbReference>
<organism evidence="2 3">
    <name type="scientific">Elysia crispata</name>
    <name type="common">lettuce slug</name>
    <dbReference type="NCBI Taxonomy" id="231223"/>
    <lineage>
        <taxon>Eukaryota</taxon>
        <taxon>Metazoa</taxon>
        <taxon>Spiralia</taxon>
        <taxon>Lophotrochozoa</taxon>
        <taxon>Mollusca</taxon>
        <taxon>Gastropoda</taxon>
        <taxon>Heterobranchia</taxon>
        <taxon>Euthyneura</taxon>
        <taxon>Panpulmonata</taxon>
        <taxon>Sacoglossa</taxon>
        <taxon>Placobranchoidea</taxon>
        <taxon>Plakobranchidae</taxon>
        <taxon>Elysia</taxon>
    </lineage>
</organism>
<gene>
    <name evidence="2" type="ORF">RRG08_023292</name>
</gene>
<evidence type="ECO:0000313" key="3">
    <source>
        <dbReference type="Proteomes" id="UP001283361"/>
    </source>
</evidence>
<dbReference type="Proteomes" id="UP001283361">
    <property type="component" value="Unassembled WGS sequence"/>
</dbReference>
<evidence type="ECO:0000256" key="1">
    <source>
        <dbReference type="SAM" id="MobiDB-lite"/>
    </source>
</evidence>
<evidence type="ECO:0000313" key="2">
    <source>
        <dbReference type="EMBL" id="KAK3803574.1"/>
    </source>
</evidence>
<name>A0AAE1BC54_9GAST</name>
<accession>A0AAE1BC54</accession>